<dbReference type="SUPFAM" id="SSF102114">
    <property type="entry name" value="Radical SAM enzymes"/>
    <property type="match status" value="1"/>
</dbReference>
<dbReference type="Gene3D" id="3.20.20.70">
    <property type="entry name" value="Aldolase class I"/>
    <property type="match status" value="1"/>
</dbReference>
<evidence type="ECO:0000256" key="12">
    <source>
        <dbReference type="ARBA" id="ARBA00023235"/>
    </source>
</evidence>
<evidence type="ECO:0000313" key="18">
    <source>
        <dbReference type="Proteomes" id="UP000239388"/>
    </source>
</evidence>
<dbReference type="PANTHER" id="PTHR30538">
    <property type="entry name" value="LYSINE 2,3-AMINOMUTASE-RELATED"/>
    <property type="match status" value="1"/>
</dbReference>
<dbReference type="PIRSF" id="PIRSF004911">
    <property type="entry name" value="DUF160"/>
    <property type="match status" value="1"/>
</dbReference>
<keyword evidence="10" id="KW-0408">Iron</keyword>
<dbReference type="InterPro" id="IPR013785">
    <property type="entry name" value="Aldolase_TIM"/>
</dbReference>
<dbReference type="PANTHER" id="PTHR30538:SF1">
    <property type="entry name" value="L-LYSINE 2,3-AMINOMUTASE"/>
    <property type="match status" value="1"/>
</dbReference>
<feature type="binding site" evidence="14">
    <location>
        <position position="134"/>
    </location>
    <ligand>
        <name>[4Fe-4S] cluster</name>
        <dbReference type="ChEBI" id="CHEBI:49883"/>
        <note>4Fe-4S-S-AdoMet</note>
    </ligand>
</feature>
<feature type="binding site" evidence="14">
    <location>
        <position position="137"/>
    </location>
    <ligand>
        <name>[4Fe-4S] cluster</name>
        <dbReference type="ChEBI" id="CHEBI:49883"/>
        <note>4Fe-4S-S-AdoMet</note>
    </ligand>
</feature>
<sequence length="346" mass="38019">MRIVTPSDDPVRTASGDEISDSIRWQTAMKTALRDPAELCQLLQLPASSVDAAIAAAADFPLFVPQQFAAKMTPGDLHDPLLLQVLPVLRELESPQGFTSDPVGDQQATLTPGLLQKYAGRALLVTTGACAVHCRYCFRRHFPYTEVPSGVAAWQDAVEALAEDESIHEVLLSGGDPLTLADATLAQLAGQLAAIPHLRRIRIHSRLPIMIPQRINDQLLAWLTGTRLTPIFVIHANHPRELDQPVLNAIERLNQAGVMVLNQAVLLAGVNDDVEVLAELSERLVDYRVTPYYLHQLDRVKGAAHFEVSREQGAELIRQLRSRLPGYAVPRYVEEIAGEPNKTIIA</sequence>
<dbReference type="OrthoDB" id="9768064at2"/>
<evidence type="ECO:0000256" key="1">
    <source>
        <dbReference type="ARBA" id="ARBA00001352"/>
    </source>
</evidence>
<dbReference type="GO" id="GO:0051539">
    <property type="term" value="F:4 iron, 4 sulfur cluster binding"/>
    <property type="evidence" value="ECO:0007669"/>
    <property type="project" value="UniProtKB-KW"/>
</dbReference>
<dbReference type="NCBIfam" id="TIGR03821">
    <property type="entry name" value="EFP_modif_epmB"/>
    <property type="match status" value="1"/>
</dbReference>
<evidence type="ECO:0000256" key="6">
    <source>
        <dbReference type="ARBA" id="ARBA00022485"/>
    </source>
</evidence>
<feature type="domain" description="Radical SAM core" evidence="16">
    <location>
        <begin position="116"/>
        <end position="328"/>
    </location>
</feature>
<evidence type="ECO:0000256" key="5">
    <source>
        <dbReference type="ARBA" id="ARBA00022363"/>
    </source>
</evidence>
<dbReference type="Proteomes" id="UP000239388">
    <property type="component" value="Unassembled WGS sequence"/>
</dbReference>
<dbReference type="RefSeq" id="WP_105357226.1">
    <property type="nucleotide sequence ID" value="NZ_PUIB01000020.1"/>
</dbReference>
<evidence type="ECO:0000256" key="4">
    <source>
        <dbReference type="ARBA" id="ARBA00008703"/>
    </source>
</evidence>
<evidence type="ECO:0000259" key="16">
    <source>
        <dbReference type="PROSITE" id="PS51918"/>
    </source>
</evidence>
<dbReference type="InterPro" id="IPR058240">
    <property type="entry name" value="rSAM_sf"/>
</dbReference>
<evidence type="ECO:0000256" key="13">
    <source>
        <dbReference type="ARBA" id="ARBA00030756"/>
    </source>
</evidence>
<evidence type="ECO:0000256" key="7">
    <source>
        <dbReference type="ARBA" id="ARBA00022691"/>
    </source>
</evidence>
<keyword evidence="8 14" id="KW-0479">Metal-binding</keyword>
<dbReference type="InterPro" id="IPR007197">
    <property type="entry name" value="rSAM"/>
</dbReference>
<keyword evidence="11 14" id="KW-0411">Iron-sulfur</keyword>
<keyword evidence="12" id="KW-0413">Isomerase</keyword>
<dbReference type="Pfam" id="PF04055">
    <property type="entry name" value="Radical_SAM"/>
    <property type="match status" value="1"/>
</dbReference>
<dbReference type="EMBL" id="PUIB01000020">
    <property type="protein sequence ID" value="PQO30879.1"/>
    <property type="molecule type" value="Genomic_DNA"/>
</dbReference>
<comment type="cofactor">
    <cofactor evidence="2 15">
        <name>pyridoxal 5'-phosphate</name>
        <dbReference type="ChEBI" id="CHEBI:597326"/>
    </cofactor>
</comment>
<reference evidence="17 18" key="1">
    <citation type="submission" date="2018-02" db="EMBL/GenBank/DDBJ databases">
        <title>Comparative genomes isolates from brazilian mangrove.</title>
        <authorList>
            <person name="Araujo J.E."/>
            <person name="Taketani R.G."/>
            <person name="Silva M.C.P."/>
            <person name="Loureco M.V."/>
            <person name="Andreote F.D."/>
        </authorList>
    </citation>
    <scope>NUCLEOTIDE SEQUENCE [LARGE SCALE GENOMIC DNA]</scope>
    <source>
        <strain evidence="17 18">NAP PRIS-MGV</strain>
    </source>
</reference>
<keyword evidence="7" id="KW-0949">S-adenosyl-L-methionine</keyword>
<gene>
    <name evidence="17" type="primary">epmB</name>
    <name evidence="17" type="ORF">C5Y98_21040</name>
</gene>
<evidence type="ECO:0000256" key="14">
    <source>
        <dbReference type="PIRSR" id="PIRSR004911-1"/>
    </source>
</evidence>
<evidence type="ECO:0000256" key="11">
    <source>
        <dbReference type="ARBA" id="ARBA00023014"/>
    </source>
</evidence>
<dbReference type="SFLD" id="SFLDG01070">
    <property type="entry name" value="PLP-dependent"/>
    <property type="match status" value="1"/>
</dbReference>
<dbReference type="GO" id="GO:0046872">
    <property type="term" value="F:metal ion binding"/>
    <property type="evidence" value="ECO:0007669"/>
    <property type="project" value="UniProtKB-KW"/>
</dbReference>
<accession>A0A2S8FFD7</accession>
<comment type="similarity">
    <text evidence="4">Belongs to the radical SAM superfamily. KamA family.</text>
</comment>
<keyword evidence="9 15" id="KW-0663">Pyridoxal phosphate</keyword>
<dbReference type="AlphaFoldDB" id="A0A2S8FFD7"/>
<protein>
    <recommendedName>
        <fullName evidence="5">L-lysine 2,3-aminomutase</fullName>
    </recommendedName>
    <alternativeName>
        <fullName evidence="13">EF-P post-translational modification enzyme B</fullName>
    </alternativeName>
</protein>
<evidence type="ECO:0000256" key="9">
    <source>
        <dbReference type="ARBA" id="ARBA00022898"/>
    </source>
</evidence>
<dbReference type="CDD" id="cd01335">
    <property type="entry name" value="Radical_SAM"/>
    <property type="match status" value="1"/>
</dbReference>
<feature type="binding site" evidence="14">
    <location>
        <position position="130"/>
    </location>
    <ligand>
        <name>[4Fe-4S] cluster</name>
        <dbReference type="ChEBI" id="CHEBI:49883"/>
        <note>4Fe-4S-S-AdoMet</note>
    </ligand>
</feature>
<dbReference type="PROSITE" id="PS51918">
    <property type="entry name" value="RADICAL_SAM"/>
    <property type="match status" value="1"/>
</dbReference>
<dbReference type="NCBIfam" id="TIGR00238">
    <property type="entry name" value="KamA family radical SAM protein"/>
    <property type="match status" value="1"/>
</dbReference>
<dbReference type="SFLD" id="SFLDF00314">
    <property type="entry name" value="L-lysine_2_3-aminomutase_(yjeK"/>
    <property type="match status" value="1"/>
</dbReference>
<proteinExistence type="inferred from homology"/>
<evidence type="ECO:0000256" key="10">
    <source>
        <dbReference type="ARBA" id="ARBA00023004"/>
    </source>
</evidence>
<name>A0A2S8FFD7_9BACT</name>
<organism evidence="17 18">
    <name type="scientific">Blastopirellula marina</name>
    <dbReference type="NCBI Taxonomy" id="124"/>
    <lineage>
        <taxon>Bacteria</taxon>
        <taxon>Pseudomonadati</taxon>
        <taxon>Planctomycetota</taxon>
        <taxon>Planctomycetia</taxon>
        <taxon>Pirellulales</taxon>
        <taxon>Pirellulaceae</taxon>
        <taxon>Blastopirellula</taxon>
    </lineage>
</organism>
<evidence type="ECO:0000256" key="2">
    <source>
        <dbReference type="ARBA" id="ARBA00001933"/>
    </source>
</evidence>
<dbReference type="InterPro" id="IPR003739">
    <property type="entry name" value="Lys_aminomutase/Glu_NH3_mut"/>
</dbReference>
<dbReference type="InterPro" id="IPR022462">
    <property type="entry name" value="EpmB"/>
</dbReference>
<evidence type="ECO:0000256" key="8">
    <source>
        <dbReference type="ARBA" id="ARBA00022723"/>
    </source>
</evidence>
<comment type="catalytic activity">
    <reaction evidence="1">
        <text>L-lysine = D-beta-lysine</text>
        <dbReference type="Rhea" id="RHEA:44148"/>
        <dbReference type="ChEBI" id="CHEBI:32551"/>
        <dbReference type="ChEBI" id="CHEBI:84138"/>
    </reaction>
</comment>
<dbReference type="SFLD" id="SFLDS00029">
    <property type="entry name" value="Radical_SAM"/>
    <property type="match status" value="1"/>
</dbReference>
<comment type="cofactor">
    <cofactor evidence="3">
        <name>[4Fe-4S] cluster</name>
        <dbReference type="ChEBI" id="CHEBI:49883"/>
    </cofactor>
</comment>
<keyword evidence="6 14" id="KW-0004">4Fe-4S</keyword>
<evidence type="ECO:0000256" key="3">
    <source>
        <dbReference type="ARBA" id="ARBA00001966"/>
    </source>
</evidence>
<evidence type="ECO:0000256" key="15">
    <source>
        <dbReference type="PIRSR" id="PIRSR603739-50"/>
    </source>
</evidence>
<comment type="caution">
    <text evidence="17">The sequence shown here is derived from an EMBL/GenBank/DDBJ whole genome shotgun (WGS) entry which is preliminary data.</text>
</comment>
<feature type="modified residue" description="N6-(pyridoxal phosphate)lysine" evidence="15">
    <location>
        <position position="342"/>
    </location>
</feature>
<dbReference type="GO" id="GO:0016853">
    <property type="term" value="F:isomerase activity"/>
    <property type="evidence" value="ECO:0007669"/>
    <property type="project" value="UniProtKB-KW"/>
</dbReference>
<evidence type="ECO:0000313" key="17">
    <source>
        <dbReference type="EMBL" id="PQO30879.1"/>
    </source>
</evidence>